<protein>
    <submittedName>
        <fullName evidence="1">Uncharacterized protein</fullName>
    </submittedName>
</protein>
<dbReference type="AlphaFoldDB" id="A1ZD16"/>
<proteinExistence type="predicted"/>
<evidence type="ECO:0000313" key="2">
    <source>
        <dbReference type="Proteomes" id="UP000004095"/>
    </source>
</evidence>
<gene>
    <name evidence="1" type="ORF">M23134_05061</name>
</gene>
<comment type="caution">
    <text evidence="1">The sequence shown here is derived from an EMBL/GenBank/DDBJ whole genome shotgun (WGS) entry which is preliminary data.</text>
</comment>
<keyword evidence="2" id="KW-1185">Reference proteome</keyword>
<sequence>MPEGNETRFYSTTQQISSYFYAVKLSKKSRLICYKKVYSFK</sequence>
<reference evidence="1 2" key="1">
    <citation type="submission" date="2007-01" db="EMBL/GenBank/DDBJ databases">
        <authorList>
            <person name="Haygood M."/>
            <person name="Podell S."/>
            <person name="Anderson C."/>
            <person name="Hopkinson B."/>
            <person name="Roe K."/>
            <person name="Barbeau K."/>
            <person name="Gaasterland T."/>
            <person name="Ferriera S."/>
            <person name="Johnson J."/>
            <person name="Kravitz S."/>
            <person name="Beeson K."/>
            <person name="Sutton G."/>
            <person name="Rogers Y.-H."/>
            <person name="Friedman R."/>
            <person name="Frazier M."/>
            <person name="Venter J.C."/>
        </authorList>
    </citation>
    <scope>NUCLEOTIDE SEQUENCE [LARGE SCALE GENOMIC DNA]</scope>
    <source>
        <strain evidence="1 2">ATCC 23134</strain>
    </source>
</reference>
<dbReference type="EMBL" id="AAWS01000002">
    <property type="protein sequence ID" value="EAY31555.1"/>
    <property type="molecule type" value="Genomic_DNA"/>
</dbReference>
<dbReference type="Proteomes" id="UP000004095">
    <property type="component" value="Unassembled WGS sequence"/>
</dbReference>
<name>A1ZD16_MICM2</name>
<organism evidence="1 2">
    <name type="scientific">Microscilla marina ATCC 23134</name>
    <dbReference type="NCBI Taxonomy" id="313606"/>
    <lineage>
        <taxon>Bacteria</taxon>
        <taxon>Pseudomonadati</taxon>
        <taxon>Bacteroidota</taxon>
        <taxon>Cytophagia</taxon>
        <taxon>Cytophagales</taxon>
        <taxon>Microscillaceae</taxon>
        <taxon>Microscilla</taxon>
    </lineage>
</organism>
<evidence type="ECO:0000313" key="1">
    <source>
        <dbReference type="EMBL" id="EAY31555.1"/>
    </source>
</evidence>
<accession>A1ZD16</accession>